<comment type="caution">
    <text evidence="2">The sequence shown here is derived from an EMBL/GenBank/DDBJ whole genome shotgun (WGS) entry which is preliminary data.</text>
</comment>
<dbReference type="Proteomes" id="UP000247540">
    <property type="component" value="Unassembled WGS sequence"/>
</dbReference>
<reference evidence="2 3" key="1">
    <citation type="submission" date="2018-06" db="EMBL/GenBank/DDBJ databases">
        <title>Genomic Encyclopedia of Type Strains, Phase III (KMG-III): the genomes of soil and plant-associated and newly described type strains.</title>
        <authorList>
            <person name="Whitman W."/>
        </authorList>
    </citation>
    <scope>NUCLEOTIDE SEQUENCE [LARGE SCALE GENOMIC DNA]</scope>
    <source>
        <strain evidence="2 3">CECT 7646</strain>
    </source>
</reference>
<keyword evidence="3" id="KW-1185">Reference proteome</keyword>
<dbReference type="InterPro" id="IPR008798">
    <property type="entry name" value="Avirulence_B/C"/>
</dbReference>
<evidence type="ECO:0000313" key="2">
    <source>
        <dbReference type="EMBL" id="PYE78735.1"/>
    </source>
</evidence>
<dbReference type="NCBIfam" id="NF041403">
    <property type="entry name" value="XopAH"/>
    <property type="match status" value="1"/>
</dbReference>
<sequence length="369" mass="41318">MGGCLSTRDVSRYRDSYHSDLQADKSPTPTSPSADSTPSRELPMRASSISKKSTAPRRSFDELQESHQFPGQKNKSRNTNRTGLPGPSTSNLSIEQRSLVGVARWPDSRYNEEDSRAQQSYGQSFWNATRKAGSLIANGKISSLEQLWTHVSEWRGKKAGSSSSPFGASRRDPKYNLPRITGLGEKYAYVRDRYANRTDGDIMRNRYNLPPFMQFQIDDEIDGEPISLTKIVISKDAMADRMDEIYAGLRSRNQETLGEPFHIAHTEAVDVPRIMKHAESLYSRALDPDIDDGQALAAMGELHWWLAHAMPDVRGSAAKAELSVRSIAQARGMDLPPFQRGIVPDLEAMTTARSDFVKNYSQMLAWTEI</sequence>
<feature type="compositionally biased region" description="Low complexity" evidence="1">
    <location>
        <begin position="26"/>
        <end position="39"/>
    </location>
</feature>
<feature type="compositionally biased region" description="Polar residues" evidence="1">
    <location>
        <begin position="66"/>
        <end position="95"/>
    </location>
</feature>
<evidence type="ECO:0000313" key="3">
    <source>
        <dbReference type="Proteomes" id="UP000247540"/>
    </source>
</evidence>
<feature type="region of interest" description="Disordered" evidence="1">
    <location>
        <begin position="1"/>
        <end position="95"/>
    </location>
</feature>
<proteinExistence type="predicted"/>
<dbReference type="InterPro" id="IPR036231">
    <property type="entry name" value="Avirulence_B/C_sf"/>
</dbReference>
<dbReference type="InterPro" id="IPR053495">
    <property type="entry name" value="AvrB/C-like"/>
</dbReference>
<feature type="compositionally biased region" description="Basic and acidic residues" evidence="1">
    <location>
        <begin position="9"/>
        <end position="23"/>
    </location>
</feature>
<protein>
    <submittedName>
        <fullName evidence="2">Avirulence protein</fullName>
    </submittedName>
</protein>
<dbReference type="AlphaFoldDB" id="A0A318SIR9"/>
<dbReference type="Gene3D" id="1.10.3290.20">
    <property type="match status" value="2"/>
</dbReference>
<dbReference type="SUPFAM" id="SSF103383">
    <property type="entry name" value="Antivirulence factor"/>
    <property type="match status" value="1"/>
</dbReference>
<evidence type="ECO:0000256" key="1">
    <source>
        <dbReference type="SAM" id="MobiDB-lite"/>
    </source>
</evidence>
<organism evidence="2 3">
    <name type="scientific">Xylophilus ampelinus</name>
    <dbReference type="NCBI Taxonomy" id="54067"/>
    <lineage>
        <taxon>Bacteria</taxon>
        <taxon>Pseudomonadati</taxon>
        <taxon>Pseudomonadota</taxon>
        <taxon>Betaproteobacteria</taxon>
        <taxon>Burkholderiales</taxon>
        <taxon>Xylophilus</taxon>
    </lineage>
</organism>
<name>A0A318SIR9_9BURK</name>
<gene>
    <name evidence="2" type="ORF">DFQ15_10594</name>
</gene>
<accession>A0A318SIR9</accession>
<dbReference type="EMBL" id="QJTC01000005">
    <property type="protein sequence ID" value="PYE78735.1"/>
    <property type="molecule type" value="Genomic_DNA"/>
</dbReference>
<dbReference type="Pfam" id="PF05394">
    <property type="entry name" value="AvrB_AvrC"/>
    <property type="match status" value="1"/>
</dbReference>